<dbReference type="Pfam" id="PF01136">
    <property type="entry name" value="Peptidase_U32"/>
    <property type="match status" value="1"/>
</dbReference>
<dbReference type="AlphaFoldDB" id="X1S8C0"/>
<organism evidence="1">
    <name type="scientific">marine sediment metagenome</name>
    <dbReference type="NCBI Taxonomy" id="412755"/>
    <lineage>
        <taxon>unclassified sequences</taxon>
        <taxon>metagenomes</taxon>
        <taxon>ecological metagenomes</taxon>
    </lineage>
</organism>
<proteinExistence type="predicted"/>
<name>X1S8C0_9ZZZZ</name>
<evidence type="ECO:0000313" key="1">
    <source>
        <dbReference type="EMBL" id="GAI89198.1"/>
    </source>
</evidence>
<protein>
    <recommendedName>
        <fullName evidence="2">Xylose isomerase-like TIM barrel domain-containing protein</fullName>
    </recommendedName>
</protein>
<gene>
    <name evidence="1" type="ORF">S12H4_39901</name>
</gene>
<feature type="non-terminal residue" evidence="1">
    <location>
        <position position="222"/>
    </location>
</feature>
<evidence type="ECO:0008006" key="2">
    <source>
        <dbReference type="Google" id="ProtNLM"/>
    </source>
</evidence>
<dbReference type="EMBL" id="BARW01024165">
    <property type="protein sequence ID" value="GAI89198.1"/>
    <property type="molecule type" value="Genomic_DNA"/>
</dbReference>
<sequence length="222" mass="25122">MKIVFNIGNPWTKDFPVQVRELVDRTNSDAEVEYLYGNTSIIGMPNAREDDRIPSRDFLTTKRYIENAHENGLKINWTMNGSVIGNVKNVLQDWKARGHSIVAMLEDLGIDMLTVAHPLLMLMLRDYGCTIPIEISTIANVCEPAQLRWFIDQEIQVNKICLPVGKNRNTKYLMAMMAECNKLGITPELIANEFCFLNGCNCEGLLRRTCYDMNALALSGDS</sequence>
<dbReference type="InterPro" id="IPR001539">
    <property type="entry name" value="Peptidase_U32"/>
</dbReference>
<reference evidence="1" key="1">
    <citation type="journal article" date="2014" name="Front. Microbiol.">
        <title>High frequency of phylogenetically diverse reductive dehalogenase-homologous genes in deep subseafloor sedimentary metagenomes.</title>
        <authorList>
            <person name="Kawai M."/>
            <person name="Futagami T."/>
            <person name="Toyoda A."/>
            <person name="Takaki Y."/>
            <person name="Nishi S."/>
            <person name="Hori S."/>
            <person name="Arai W."/>
            <person name="Tsubouchi T."/>
            <person name="Morono Y."/>
            <person name="Uchiyama I."/>
            <person name="Ito T."/>
            <person name="Fujiyama A."/>
            <person name="Inagaki F."/>
            <person name="Takami H."/>
        </authorList>
    </citation>
    <scope>NUCLEOTIDE SEQUENCE</scope>
    <source>
        <strain evidence="1">Expedition CK06-06</strain>
    </source>
</reference>
<comment type="caution">
    <text evidence="1">The sequence shown here is derived from an EMBL/GenBank/DDBJ whole genome shotgun (WGS) entry which is preliminary data.</text>
</comment>
<accession>X1S8C0</accession>